<dbReference type="Proteomes" id="UP000050640">
    <property type="component" value="Unplaced"/>
</dbReference>
<dbReference type="AlphaFoldDB" id="A0A0R3RWJ6"/>
<organism evidence="2 3">
    <name type="scientific">Elaeophora elaphi</name>
    <dbReference type="NCBI Taxonomy" id="1147741"/>
    <lineage>
        <taxon>Eukaryota</taxon>
        <taxon>Metazoa</taxon>
        <taxon>Ecdysozoa</taxon>
        <taxon>Nematoda</taxon>
        <taxon>Chromadorea</taxon>
        <taxon>Rhabditida</taxon>
        <taxon>Spirurina</taxon>
        <taxon>Spiruromorpha</taxon>
        <taxon>Filarioidea</taxon>
        <taxon>Onchocercidae</taxon>
        <taxon>Elaeophora</taxon>
    </lineage>
</organism>
<feature type="chain" id="PRO_5006447840" evidence="1">
    <location>
        <begin position="20"/>
        <end position="246"/>
    </location>
</feature>
<sequence length="246" mass="28734">MFIHFQIFILIIFVGQLITKPIDEDLPNPTEGKMTLEFPACLICKEKQQQLDSSADKDGEQIARLLDNDVRMGTDSLHYLIDEVHITNLTAWLQNPTDPNDWKDEVTKFQQIYETLECDKATSQLEALKAKGNAFEMEKSANKKNALEKWRNLAIIRLRINKIERSILESDNFSDHFDALLLIDTIRSFAYETSNALQKLYDYYKEMDDKLSQSYSILTEIEEKINAKREKEGKVRRTKCILFFCY</sequence>
<feature type="signal peptide" evidence="1">
    <location>
        <begin position="1"/>
        <end position="19"/>
    </location>
</feature>
<keyword evidence="2" id="KW-1185">Reference proteome</keyword>
<evidence type="ECO:0000313" key="3">
    <source>
        <dbReference type="WBParaSite" id="EEL_0000653901-mRNA-1"/>
    </source>
</evidence>
<accession>A0A0R3RWJ6</accession>
<keyword evidence="1" id="KW-0732">Signal</keyword>
<dbReference type="WBParaSite" id="EEL_0000653901-mRNA-1">
    <property type="protein sequence ID" value="EEL_0000653901-mRNA-1"/>
    <property type="gene ID" value="EEL_0000653901"/>
</dbReference>
<evidence type="ECO:0000256" key="1">
    <source>
        <dbReference type="SAM" id="SignalP"/>
    </source>
</evidence>
<name>A0A0R3RWJ6_9BILA</name>
<reference evidence="3" key="1">
    <citation type="submission" date="2017-02" db="UniProtKB">
        <authorList>
            <consortium name="WormBaseParasite"/>
        </authorList>
    </citation>
    <scope>IDENTIFICATION</scope>
</reference>
<proteinExistence type="predicted"/>
<protein>
    <submittedName>
        <fullName evidence="3">Uncharacterized protein</fullName>
    </submittedName>
</protein>
<evidence type="ECO:0000313" key="2">
    <source>
        <dbReference type="Proteomes" id="UP000050640"/>
    </source>
</evidence>